<feature type="transmembrane region" description="Helical" evidence="1">
    <location>
        <begin position="37"/>
        <end position="55"/>
    </location>
</feature>
<dbReference type="Pfam" id="PF13321">
    <property type="entry name" value="DUF4084"/>
    <property type="match status" value="1"/>
</dbReference>
<dbReference type="PROSITE" id="PS50883">
    <property type="entry name" value="EAL"/>
    <property type="match status" value="1"/>
</dbReference>
<name>A0ABX0F908_9BACL</name>
<organism evidence="5 6">
    <name type="scientific">Saccharibacillus alkalitolerans</name>
    <dbReference type="NCBI Taxonomy" id="2705290"/>
    <lineage>
        <taxon>Bacteria</taxon>
        <taxon>Bacillati</taxon>
        <taxon>Bacillota</taxon>
        <taxon>Bacilli</taxon>
        <taxon>Bacillales</taxon>
        <taxon>Paenibacillaceae</taxon>
        <taxon>Saccharibacillus</taxon>
    </lineage>
</organism>
<dbReference type="InterPro" id="IPR029787">
    <property type="entry name" value="Nucleotide_cyclase"/>
</dbReference>
<dbReference type="PROSITE" id="PS50887">
    <property type="entry name" value="GGDEF"/>
    <property type="match status" value="1"/>
</dbReference>
<feature type="transmembrane region" description="Helical" evidence="1">
    <location>
        <begin position="227"/>
        <end position="249"/>
    </location>
</feature>
<keyword evidence="1" id="KW-0472">Membrane</keyword>
<keyword evidence="6" id="KW-1185">Reference proteome</keyword>
<feature type="transmembrane region" description="Helical" evidence="1">
    <location>
        <begin position="105"/>
        <end position="122"/>
    </location>
</feature>
<dbReference type="InterPro" id="IPR025152">
    <property type="entry name" value="DUF4084"/>
</dbReference>
<evidence type="ECO:0000313" key="6">
    <source>
        <dbReference type="Proteomes" id="UP000800303"/>
    </source>
</evidence>
<accession>A0ABX0F908</accession>
<dbReference type="Pfam" id="PF00563">
    <property type="entry name" value="EAL"/>
    <property type="match status" value="1"/>
</dbReference>
<dbReference type="SUPFAM" id="SSF55785">
    <property type="entry name" value="PYP-like sensor domain (PAS domain)"/>
    <property type="match status" value="1"/>
</dbReference>
<dbReference type="NCBIfam" id="TIGR00229">
    <property type="entry name" value="sensory_box"/>
    <property type="match status" value="1"/>
</dbReference>
<protein>
    <submittedName>
        <fullName evidence="5">DUF4084 domain-containing protein</fullName>
    </submittedName>
</protein>
<proteinExistence type="predicted"/>
<dbReference type="SMART" id="SM00052">
    <property type="entry name" value="EAL"/>
    <property type="match status" value="1"/>
</dbReference>
<dbReference type="SMART" id="SM00091">
    <property type="entry name" value="PAS"/>
    <property type="match status" value="1"/>
</dbReference>
<evidence type="ECO:0000259" key="2">
    <source>
        <dbReference type="PROSITE" id="PS50112"/>
    </source>
</evidence>
<dbReference type="SUPFAM" id="SSF141868">
    <property type="entry name" value="EAL domain-like"/>
    <property type="match status" value="1"/>
</dbReference>
<feature type="transmembrane region" description="Helical" evidence="1">
    <location>
        <begin position="277"/>
        <end position="294"/>
    </location>
</feature>
<feature type="transmembrane region" description="Helical" evidence="1">
    <location>
        <begin position="67"/>
        <end position="85"/>
    </location>
</feature>
<dbReference type="CDD" id="cd00130">
    <property type="entry name" value="PAS"/>
    <property type="match status" value="1"/>
</dbReference>
<dbReference type="InterPro" id="IPR035919">
    <property type="entry name" value="EAL_sf"/>
</dbReference>
<evidence type="ECO:0000259" key="3">
    <source>
        <dbReference type="PROSITE" id="PS50883"/>
    </source>
</evidence>
<dbReference type="PANTHER" id="PTHR44757">
    <property type="entry name" value="DIGUANYLATE CYCLASE DGCP"/>
    <property type="match status" value="1"/>
</dbReference>
<dbReference type="Proteomes" id="UP000800303">
    <property type="component" value="Unassembled WGS sequence"/>
</dbReference>
<feature type="domain" description="PAS" evidence="2">
    <location>
        <begin position="340"/>
        <end position="386"/>
    </location>
</feature>
<dbReference type="InterPro" id="IPR043128">
    <property type="entry name" value="Rev_trsase/Diguanyl_cyclase"/>
</dbReference>
<sequence length="891" mass="99778">MRNPAKNAAAFLFILLFTTFYYAWVTIWSHDESMSTWGGNVLSMAGSLIAALWLAGAAKRSVREKRTFWALLSAGCWNYFIAEAVWMYDEKVLMIEPPSPGWTDFFYIMQVVCYLAAFVYPFTRLKKSYGAFKLVFDILIVMAVAATFSWHYLIGPTLREGGASWLTLLVNLAYPITDLALLFGAMSLYWGTRKVFPKRLILFIFMGLMTQALVDSAYLYLLSTDSYVSGSLIDPFFMLSLLLVGYAGFLQQPESKRAELPDEEEEAGVERLDIPRLLLPYVNVMVLFLFMISGSAGIDAFTIGTGISILLVIVRQLLILLENRQLLLSVYRKTEELELSEERYKSLFEYHPDPVYSLDSNGRFDSANAACSELLGCGREELLGRSHTDFIAAGSLAEAENHLIPARSGQPQRYEAEVRSLSGRISVVSMTHIPIRVRNRIVGIFGIGRDITVNKRNEERIRYLAYHDSLTGLSNRAAFDEELKTAIEEAGQSNETFAVVFIDLDRFKNVNDTLGHDVGDRLLISVAERLKRRIGKEDTVARQGGDEFTLILRGIQDREGARAAAQRILEALTPSHTLDGHEILALPSIGLSVYPIDDDTPVGLMKKADIALYQVKYGGRGHHRMYCETDPGASRKFILEKDLGLALEREQLFLHYQPQIDSGTLELKGVEALIRWNHPEFGLVSPAEFIPIAEESGHIGAIGGWVLSEACTQAKRWSDEGSPIKVGVNLSPQQLHRPDIADQVRNVLEQTGLPPELLDLEITESAALSRPELVLVRLQELKRLGLTISVDDFGTGYSSLSYLETFPVDKIKIARQFTSKLENRQVNRMIVSHIVDLARTLEMSVIAEGVESENQAAILRAIECVEMQGYLFGHPVPPEEISRMLPLQPEL</sequence>
<dbReference type="Pfam" id="PF08448">
    <property type="entry name" value="PAS_4"/>
    <property type="match status" value="1"/>
</dbReference>
<gene>
    <name evidence="5" type="ORF">GYN08_13780</name>
</gene>
<evidence type="ECO:0000256" key="1">
    <source>
        <dbReference type="SAM" id="Phobius"/>
    </source>
</evidence>
<dbReference type="RefSeq" id="WP_166275142.1">
    <property type="nucleotide sequence ID" value="NZ_JAAFGS010000004.1"/>
</dbReference>
<evidence type="ECO:0000259" key="4">
    <source>
        <dbReference type="PROSITE" id="PS50887"/>
    </source>
</evidence>
<dbReference type="InterPro" id="IPR000160">
    <property type="entry name" value="GGDEF_dom"/>
</dbReference>
<dbReference type="SMART" id="SM00267">
    <property type="entry name" value="GGDEF"/>
    <property type="match status" value="1"/>
</dbReference>
<dbReference type="Pfam" id="PF00990">
    <property type="entry name" value="GGDEF"/>
    <property type="match status" value="1"/>
</dbReference>
<feature type="domain" description="GGDEF" evidence="4">
    <location>
        <begin position="495"/>
        <end position="628"/>
    </location>
</feature>
<feature type="domain" description="EAL" evidence="3">
    <location>
        <begin position="636"/>
        <end position="889"/>
    </location>
</feature>
<dbReference type="EMBL" id="JAAFGS010000004">
    <property type="protein sequence ID" value="NGZ76395.1"/>
    <property type="molecule type" value="Genomic_DNA"/>
</dbReference>
<reference evidence="5 6" key="1">
    <citation type="submission" date="2020-01" db="EMBL/GenBank/DDBJ databases">
        <title>Polyphasic characterisation and genomic insights into a novel alkali tolerant bacterium VR-M41.</title>
        <authorList>
            <person name="Vemuluri V.R."/>
        </authorList>
    </citation>
    <scope>NUCLEOTIDE SEQUENCE [LARGE SCALE GENOMIC DNA]</scope>
    <source>
        <strain evidence="5 6">VR-M41</strain>
    </source>
</reference>
<dbReference type="Gene3D" id="3.30.70.270">
    <property type="match status" value="1"/>
</dbReference>
<dbReference type="InterPro" id="IPR035965">
    <property type="entry name" value="PAS-like_dom_sf"/>
</dbReference>
<evidence type="ECO:0000313" key="5">
    <source>
        <dbReference type="EMBL" id="NGZ76395.1"/>
    </source>
</evidence>
<feature type="transmembrane region" description="Helical" evidence="1">
    <location>
        <begin position="165"/>
        <end position="188"/>
    </location>
</feature>
<keyword evidence="1" id="KW-0812">Transmembrane</keyword>
<dbReference type="CDD" id="cd01949">
    <property type="entry name" value="GGDEF"/>
    <property type="match status" value="1"/>
</dbReference>
<comment type="caution">
    <text evidence="5">The sequence shown here is derived from an EMBL/GenBank/DDBJ whole genome shotgun (WGS) entry which is preliminary data.</text>
</comment>
<dbReference type="Gene3D" id="3.30.450.20">
    <property type="entry name" value="PAS domain"/>
    <property type="match status" value="1"/>
</dbReference>
<keyword evidence="1" id="KW-1133">Transmembrane helix</keyword>
<dbReference type="Gene3D" id="3.20.20.450">
    <property type="entry name" value="EAL domain"/>
    <property type="match status" value="1"/>
</dbReference>
<dbReference type="InterPro" id="IPR000014">
    <property type="entry name" value="PAS"/>
</dbReference>
<dbReference type="NCBIfam" id="TIGR00254">
    <property type="entry name" value="GGDEF"/>
    <property type="match status" value="1"/>
</dbReference>
<dbReference type="InterPro" id="IPR013656">
    <property type="entry name" value="PAS_4"/>
</dbReference>
<dbReference type="InterPro" id="IPR052155">
    <property type="entry name" value="Biofilm_reg_signaling"/>
</dbReference>
<feature type="transmembrane region" description="Helical" evidence="1">
    <location>
        <begin position="200"/>
        <end position="221"/>
    </location>
</feature>
<dbReference type="PANTHER" id="PTHR44757:SF2">
    <property type="entry name" value="BIOFILM ARCHITECTURE MAINTENANCE PROTEIN MBAA"/>
    <property type="match status" value="1"/>
</dbReference>
<dbReference type="PROSITE" id="PS50112">
    <property type="entry name" value="PAS"/>
    <property type="match status" value="1"/>
</dbReference>
<dbReference type="SUPFAM" id="SSF55073">
    <property type="entry name" value="Nucleotide cyclase"/>
    <property type="match status" value="1"/>
</dbReference>
<dbReference type="CDD" id="cd01948">
    <property type="entry name" value="EAL"/>
    <property type="match status" value="1"/>
</dbReference>
<feature type="transmembrane region" description="Helical" evidence="1">
    <location>
        <begin position="134"/>
        <end position="153"/>
    </location>
</feature>
<feature type="transmembrane region" description="Helical" evidence="1">
    <location>
        <begin position="7"/>
        <end position="25"/>
    </location>
</feature>
<dbReference type="InterPro" id="IPR001633">
    <property type="entry name" value="EAL_dom"/>
</dbReference>